<dbReference type="Proteomes" id="UP000261620">
    <property type="component" value="Unplaced"/>
</dbReference>
<dbReference type="InterPro" id="IPR036397">
    <property type="entry name" value="RNaseH_sf"/>
</dbReference>
<protein>
    <recommendedName>
        <fullName evidence="5">Exonuclease domain-containing protein</fullName>
    </recommendedName>
</protein>
<name>A0A3Q3WQX0_MOLML</name>
<evidence type="ECO:0000313" key="6">
    <source>
        <dbReference type="Ensembl" id="ENSMMOP00000014812.1"/>
    </source>
</evidence>
<keyword evidence="4" id="KW-0812">Transmembrane</keyword>
<dbReference type="STRING" id="94237.ENSMMOP00000014812"/>
<dbReference type="PANTHER" id="PTHR12801:SF82">
    <property type="entry name" value="RNA EXONUCLEASE 5"/>
    <property type="match status" value="1"/>
</dbReference>
<dbReference type="AlphaFoldDB" id="A0A3Q3WQX0"/>
<proteinExistence type="predicted"/>
<accession>A0A3Q3WQX0</accession>
<keyword evidence="3" id="KW-0269">Exonuclease</keyword>
<evidence type="ECO:0000256" key="4">
    <source>
        <dbReference type="SAM" id="Phobius"/>
    </source>
</evidence>
<evidence type="ECO:0000259" key="5">
    <source>
        <dbReference type="SMART" id="SM00479"/>
    </source>
</evidence>
<dbReference type="InterPro" id="IPR047021">
    <property type="entry name" value="REXO1/3/4-like"/>
</dbReference>
<dbReference type="GO" id="GO:0003676">
    <property type="term" value="F:nucleic acid binding"/>
    <property type="evidence" value="ECO:0007669"/>
    <property type="project" value="InterPro"/>
</dbReference>
<keyword evidence="2" id="KW-0378">Hydrolase</keyword>
<evidence type="ECO:0000256" key="2">
    <source>
        <dbReference type="ARBA" id="ARBA00022801"/>
    </source>
</evidence>
<dbReference type="InterPro" id="IPR034922">
    <property type="entry name" value="REX1-like_exo"/>
</dbReference>
<dbReference type="SUPFAM" id="SSF53098">
    <property type="entry name" value="Ribonuclease H-like"/>
    <property type="match status" value="1"/>
</dbReference>
<feature type="transmembrane region" description="Helical" evidence="4">
    <location>
        <begin position="142"/>
        <end position="164"/>
    </location>
</feature>
<reference evidence="6" key="2">
    <citation type="submission" date="2025-09" db="UniProtKB">
        <authorList>
            <consortium name="Ensembl"/>
        </authorList>
    </citation>
    <scope>IDENTIFICATION</scope>
</reference>
<dbReference type="GO" id="GO:0005634">
    <property type="term" value="C:nucleus"/>
    <property type="evidence" value="ECO:0007669"/>
    <property type="project" value="TreeGrafter"/>
</dbReference>
<reference evidence="6" key="1">
    <citation type="submission" date="2025-08" db="UniProtKB">
        <authorList>
            <consortium name="Ensembl"/>
        </authorList>
    </citation>
    <scope>IDENTIFICATION</scope>
</reference>
<dbReference type="FunFam" id="3.30.420.10:FF:000175">
    <property type="entry name" value="RNA exonuclease 5"/>
    <property type="match status" value="1"/>
</dbReference>
<keyword evidence="4" id="KW-0472">Membrane</keyword>
<sequence>MELPLAAATCNRNKRQNVSPLAHEDAKRLKTVQGGDDMPEGGHWSRPPRISVPLDRLQQPITLNELTELLHYATLGKSGGIKQPSWCRLLHQKRIKAVNVVIVEGLTQSHFYKHYLTLQHLRTMPESDALPLSQRWGEGSHFMSLLFAVVPICVCVLLCTAAALRSHPVITKFGAQRKGLTAYVLTQEELIKKQYPVKGDYSVDCVTDNSPLYGIDCEMCLTNKGHELARVSLVDSDGKCVLDELVKPQNRILNYLTRFSGITAAMLRSITTTLRDVQVKIQGLLPRDAVLVGHSVNNDLVALKLIHPHVIDTSLLYQRDFGQKFKLKVLAETVLKRQIQTEEQKGHNPAEDALAALDLAQYFIKTGPLQVRHRTQTHKHTHTHTADVRFFRVCSLLGCRASPGGAVGVYDRGGLFCQCFFQSTALCVCVCVFILQMCANLGDMCSVFAGPFPTGFSEREVRRLFCCCGPVRKVRMLNTAVRVNLTFINVLCFI</sequence>
<keyword evidence="4" id="KW-1133">Transmembrane helix</keyword>
<dbReference type="InterPro" id="IPR012337">
    <property type="entry name" value="RNaseH-like_sf"/>
</dbReference>
<keyword evidence="1" id="KW-0540">Nuclease</keyword>
<dbReference type="SMART" id="SM00479">
    <property type="entry name" value="EXOIII"/>
    <property type="match status" value="1"/>
</dbReference>
<evidence type="ECO:0000313" key="7">
    <source>
        <dbReference type="Proteomes" id="UP000261620"/>
    </source>
</evidence>
<organism evidence="6 7">
    <name type="scientific">Mola mola</name>
    <name type="common">Ocean sunfish</name>
    <name type="synonym">Tetraodon mola</name>
    <dbReference type="NCBI Taxonomy" id="94237"/>
    <lineage>
        <taxon>Eukaryota</taxon>
        <taxon>Metazoa</taxon>
        <taxon>Chordata</taxon>
        <taxon>Craniata</taxon>
        <taxon>Vertebrata</taxon>
        <taxon>Euteleostomi</taxon>
        <taxon>Actinopterygii</taxon>
        <taxon>Neopterygii</taxon>
        <taxon>Teleostei</taxon>
        <taxon>Neoteleostei</taxon>
        <taxon>Acanthomorphata</taxon>
        <taxon>Eupercaria</taxon>
        <taxon>Tetraodontiformes</taxon>
        <taxon>Molidae</taxon>
        <taxon>Mola</taxon>
    </lineage>
</organism>
<dbReference type="Gene3D" id="3.30.420.10">
    <property type="entry name" value="Ribonuclease H-like superfamily/Ribonuclease H"/>
    <property type="match status" value="1"/>
</dbReference>
<dbReference type="OMA" id="FVCTDCA"/>
<evidence type="ECO:0000256" key="3">
    <source>
        <dbReference type="ARBA" id="ARBA00022839"/>
    </source>
</evidence>
<dbReference type="Pfam" id="PF00929">
    <property type="entry name" value="RNase_T"/>
    <property type="match status" value="1"/>
</dbReference>
<dbReference type="CDD" id="cd06145">
    <property type="entry name" value="REX1_like"/>
    <property type="match status" value="1"/>
</dbReference>
<keyword evidence="7" id="KW-1185">Reference proteome</keyword>
<dbReference type="Ensembl" id="ENSMMOT00000015057.1">
    <property type="protein sequence ID" value="ENSMMOP00000014812.1"/>
    <property type="gene ID" value="ENSMMOG00000011330.1"/>
</dbReference>
<dbReference type="InterPro" id="IPR013520">
    <property type="entry name" value="Ribonucl_H"/>
</dbReference>
<evidence type="ECO:0000256" key="1">
    <source>
        <dbReference type="ARBA" id="ARBA00022722"/>
    </source>
</evidence>
<dbReference type="PANTHER" id="PTHR12801">
    <property type="entry name" value="RNA EXONUCLEASE REXO1 / RECO3 FAMILY MEMBER-RELATED"/>
    <property type="match status" value="1"/>
</dbReference>
<feature type="domain" description="Exonuclease" evidence="5">
    <location>
        <begin position="211"/>
        <end position="369"/>
    </location>
</feature>
<dbReference type="GO" id="GO:0004527">
    <property type="term" value="F:exonuclease activity"/>
    <property type="evidence" value="ECO:0007669"/>
    <property type="project" value="UniProtKB-KW"/>
</dbReference>